<reference evidence="2 3" key="1">
    <citation type="submission" date="2023-08" db="EMBL/GenBank/DDBJ databases">
        <title>Whole-genome sequencing of halo(alkali)philic microorganisms from hypersaline lakes.</title>
        <authorList>
            <person name="Sorokin D.Y."/>
            <person name="Abbas B."/>
            <person name="Merkel A.Y."/>
        </authorList>
    </citation>
    <scope>NUCLEOTIDE SEQUENCE [LARGE SCALE GENOMIC DNA]</scope>
    <source>
        <strain evidence="2 3">AB-CW4</strain>
    </source>
</reference>
<evidence type="ECO:0000313" key="3">
    <source>
        <dbReference type="Proteomes" id="UP001239019"/>
    </source>
</evidence>
<name>A0ABU0W6Q1_9GAMM</name>
<dbReference type="Proteomes" id="UP001239019">
    <property type="component" value="Unassembled WGS sequence"/>
</dbReference>
<organism evidence="2 3">
    <name type="scientific">Natronospira bacteriovora</name>
    <dbReference type="NCBI Taxonomy" id="3069753"/>
    <lineage>
        <taxon>Bacteria</taxon>
        <taxon>Pseudomonadati</taxon>
        <taxon>Pseudomonadota</taxon>
        <taxon>Gammaproteobacteria</taxon>
        <taxon>Natronospirales</taxon>
        <taxon>Natronospiraceae</taxon>
        <taxon>Natronospira</taxon>
    </lineage>
</organism>
<protein>
    <submittedName>
        <fullName evidence="2">Uncharacterized protein</fullName>
    </submittedName>
</protein>
<feature type="compositionally biased region" description="Basic and acidic residues" evidence="1">
    <location>
        <begin position="10"/>
        <end position="30"/>
    </location>
</feature>
<accession>A0ABU0W6Q1</accession>
<dbReference type="RefSeq" id="WP_306727934.1">
    <property type="nucleotide sequence ID" value="NZ_JAVDDT010000003.1"/>
</dbReference>
<gene>
    <name evidence="2" type="ORF">RBH19_06085</name>
</gene>
<comment type="caution">
    <text evidence="2">The sequence shown here is derived from an EMBL/GenBank/DDBJ whole genome shotgun (WGS) entry which is preliminary data.</text>
</comment>
<evidence type="ECO:0000256" key="1">
    <source>
        <dbReference type="SAM" id="MobiDB-lite"/>
    </source>
</evidence>
<sequence>MIRKTPGTTEHAEYTEKNQKAITKERRKAEDHEEMRFISVSIERGNACTGLPALIFFVSAVEFFRFRFFQCIRRVRWFHGFPASPPRQS</sequence>
<evidence type="ECO:0000313" key="2">
    <source>
        <dbReference type="EMBL" id="MDQ2069433.1"/>
    </source>
</evidence>
<keyword evidence="3" id="KW-1185">Reference proteome</keyword>
<dbReference type="EMBL" id="JAVDDT010000003">
    <property type="protein sequence ID" value="MDQ2069433.1"/>
    <property type="molecule type" value="Genomic_DNA"/>
</dbReference>
<proteinExistence type="predicted"/>
<feature type="region of interest" description="Disordered" evidence="1">
    <location>
        <begin position="1"/>
        <end position="30"/>
    </location>
</feature>